<dbReference type="STRING" id="535712.A4Z71_05520"/>
<keyword evidence="3" id="KW-1003">Cell membrane</keyword>
<dbReference type="EMBL" id="CP015208">
    <property type="protein sequence ID" value="AOY56410.1"/>
    <property type="molecule type" value="Genomic_DNA"/>
</dbReference>
<sequence length="377" mass="38919">MRVIGRFQEESQLKSKTALKGLALATVASLALAGCAAAPAEPTVTPVDYKACMVSDSGGFNDASFNEEAYAGLKQAEAELGIAIKEVESPSTATQTDFTSGVDSMVQEGCDLIIGVGFLLATAIRDAAQANPEVNFALIDSALSNDDWSPLSLPNVKPIQYDTAEAAFLAGYLAAGTTKTGKVATFGGMLLPSVTIFMDGFKQGVAAYNEAKGTDVVVLGAEGDDNSKWAATGDFSDIAKGKTLTEGFIAQGADIILPVAGPVGIGAGQASLENDGVKVIGVDSDWYNLPAHAEYKANLLTSVEKKMAAAVLEVIKSGVDGAFTGGDENQYVGNLANGGVRISDAHDIAYGDLQAELDDLAAKIIDGSLVVNSIYKK</sequence>
<keyword evidence="10" id="KW-1185">Reference proteome</keyword>
<evidence type="ECO:0000256" key="4">
    <source>
        <dbReference type="ARBA" id="ARBA00022729"/>
    </source>
</evidence>
<evidence type="ECO:0000259" key="8">
    <source>
        <dbReference type="Pfam" id="PF02608"/>
    </source>
</evidence>
<evidence type="ECO:0000256" key="6">
    <source>
        <dbReference type="ARBA" id="ARBA00023288"/>
    </source>
</evidence>
<dbReference type="PANTHER" id="PTHR34296">
    <property type="entry name" value="TRANSCRIPTIONAL ACTIVATOR PROTEIN MED"/>
    <property type="match status" value="1"/>
</dbReference>
<dbReference type="InterPro" id="IPR050957">
    <property type="entry name" value="BMP_lipoprotein"/>
</dbReference>
<evidence type="ECO:0000256" key="5">
    <source>
        <dbReference type="ARBA" id="ARBA00023136"/>
    </source>
</evidence>
<accession>A0A1D9E061</accession>
<dbReference type="OrthoDB" id="9784230at2"/>
<proteinExistence type="inferred from homology"/>
<organism evidence="9 10">
    <name type="scientific">Candidatus Rhodoluna planktonica</name>
    <dbReference type="NCBI Taxonomy" id="535712"/>
    <lineage>
        <taxon>Bacteria</taxon>
        <taxon>Bacillati</taxon>
        <taxon>Actinomycetota</taxon>
        <taxon>Actinomycetes</taxon>
        <taxon>Micrococcales</taxon>
        <taxon>Microbacteriaceae</taxon>
        <taxon>Luna cluster</taxon>
        <taxon>Luna-1 subcluster</taxon>
        <taxon>Rhodoluna</taxon>
    </lineage>
</organism>
<protein>
    <recommendedName>
        <fullName evidence="8">ABC transporter substrate-binding protein PnrA-like domain-containing protein</fullName>
    </recommendedName>
</protein>
<dbReference type="Gene3D" id="3.40.50.2300">
    <property type="match status" value="2"/>
</dbReference>
<evidence type="ECO:0000313" key="10">
    <source>
        <dbReference type="Proteomes" id="UP000243784"/>
    </source>
</evidence>
<dbReference type="InterPro" id="IPR028082">
    <property type="entry name" value="Peripla_BP_I"/>
</dbReference>
<dbReference type="PANTHER" id="PTHR34296:SF2">
    <property type="entry name" value="ABC TRANSPORTER GUANOSINE-BINDING PROTEIN NUPN"/>
    <property type="match status" value="1"/>
</dbReference>
<feature type="signal peptide" evidence="7">
    <location>
        <begin position="1"/>
        <end position="33"/>
    </location>
</feature>
<dbReference type="PROSITE" id="PS51257">
    <property type="entry name" value="PROKAR_LIPOPROTEIN"/>
    <property type="match status" value="1"/>
</dbReference>
<dbReference type="GO" id="GO:0005886">
    <property type="term" value="C:plasma membrane"/>
    <property type="evidence" value="ECO:0007669"/>
    <property type="project" value="UniProtKB-SubCell"/>
</dbReference>
<dbReference type="Pfam" id="PF02608">
    <property type="entry name" value="Bmp"/>
    <property type="match status" value="1"/>
</dbReference>
<dbReference type="CDD" id="cd06354">
    <property type="entry name" value="PBP1_PrnA-like"/>
    <property type="match status" value="1"/>
</dbReference>
<gene>
    <name evidence="9" type="ORF">A4Z71_05520</name>
</gene>
<evidence type="ECO:0000256" key="7">
    <source>
        <dbReference type="SAM" id="SignalP"/>
    </source>
</evidence>
<comment type="similarity">
    <text evidence="2">Belongs to the BMP lipoprotein family.</text>
</comment>
<feature type="domain" description="ABC transporter substrate-binding protein PnrA-like" evidence="8">
    <location>
        <begin position="52"/>
        <end position="372"/>
    </location>
</feature>
<dbReference type="AlphaFoldDB" id="A0A1D9E061"/>
<name>A0A1D9E061_9MICO</name>
<evidence type="ECO:0000256" key="3">
    <source>
        <dbReference type="ARBA" id="ARBA00022475"/>
    </source>
</evidence>
<comment type="subcellular location">
    <subcellularLocation>
        <location evidence="1">Cell membrane</location>
        <topology evidence="1">Lipid-anchor</topology>
    </subcellularLocation>
</comment>
<dbReference type="InterPro" id="IPR003760">
    <property type="entry name" value="PnrA-like"/>
</dbReference>
<reference evidence="9 10" key="1">
    <citation type="journal article" date="2016" name="Biochim. Biophys. Acta">
        <title>Photochemical characterization of actinorhodopsin and its functional existence in the natural host.</title>
        <authorList>
            <person name="Nakamura S."/>
            <person name="Kikukawa T."/>
            <person name="Tamogami J."/>
            <person name="Kamiya M."/>
            <person name="Aizawa T."/>
            <person name="Hahn M.W."/>
            <person name="Ihara K."/>
            <person name="Kamo N."/>
            <person name="Demura M."/>
        </authorList>
    </citation>
    <scope>NUCLEOTIDE SEQUENCE [LARGE SCALE GENOMIC DNA]</scope>
    <source>
        <strain evidence="9 10">MWH-Dar1</strain>
    </source>
</reference>
<dbReference type="Proteomes" id="UP000243784">
    <property type="component" value="Chromosome"/>
</dbReference>
<keyword evidence="6" id="KW-0449">Lipoprotein</keyword>
<dbReference type="KEGG" id="rpla:A4Z71_05520"/>
<keyword evidence="4 7" id="KW-0732">Signal</keyword>
<keyword evidence="5" id="KW-0472">Membrane</keyword>
<dbReference type="SUPFAM" id="SSF53822">
    <property type="entry name" value="Periplasmic binding protein-like I"/>
    <property type="match status" value="1"/>
</dbReference>
<evidence type="ECO:0000256" key="2">
    <source>
        <dbReference type="ARBA" id="ARBA00008610"/>
    </source>
</evidence>
<evidence type="ECO:0000313" key="9">
    <source>
        <dbReference type="EMBL" id="AOY56410.1"/>
    </source>
</evidence>
<feature type="chain" id="PRO_5038945484" description="ABC transporter substrate-binding protein PnrA-like domain-containing protein" evidence="7">
    <location>
        <begin position="34"/>
        <end position="377"/>
    </location>
</feature>
<evidence type="ECO:0000256" key="1">
    <source>
        <dbReference type="ARBA" id="ARBA00004193"/>
    </source>
</evidence>